<dbReference type="InterPro" id="IPR006045">
    <property type="entry name" value="Cupin_1"/>
</dbReference>
<feature type="domain" description="Cupin type-1" evidence="1">
    <location>
        <begin position="1"/>
        <end position="85"/>
    </location>
</feature>
<evidence type="ECO:0000259" key="1">
    <source>
        <dbReference type="Pfam" id="PF00190"/>
    </source>
</evidence>
<dbReference type="EMBL" id="JAAALK010000079">
    <property type="protein sequence ID" value="KAG8096074.1"/>
    <property type="molecule type" value="Genomic_DNA"/>
</dbReference>
<evidence type="ECO:0000313" key="3">
    <source>
        <dbReference type="Proteomes" id="UP000729402"/>
    </source>
</evidence>
<reference evidence="2" key="1">
    <citation type="journal article" date="2021" name="bioRxiv">
        <title>Whole Genome Assembly and Annotation of Northern Wild Rice, Zizania palustris L., Supports a Whole Genome Duplication in the Zizania Genus.</title>
        <authorList>
            <person name="Haas M."/>
            <person name="Kono T."/>
            <person name="Macchietto M."/>
            <person name="Millas R."/>
            <person name="McGilp L."/>
            <person name="Shao M."/>
            <person name="Duquette J."/>
            <person name="Hirsch C.N."/>
            <person name="Kimball J."/>
        </authorList>
    </citation>
    <scope>NUCLEOTIDE SEQUENCE</scope>
    <source>
        <tissue evidence="2">Fresh leaf tissue</tissue>
    </source>
</reference>
<dbReference type="AlphaFoldDB" id="A0A8J6BUT5"/>
<accession>A0A8J6BUT5</accession>
<comment type="caution">
    <text evidence="2">The sequence shown here is derived from an EMBL/GenBank/DDBJ whole genome shotgun (WGS) entry which is preliminary data.</text>
</comment>
<evidence type="ECO:0000313" key="2">
    <source>
        <dbReference type="EMBL" id="KAG8096074.1"/>
    </source>
</evidence>
<dbReference type="Proteomes" id="UP000729402">
    <property type="component" value="Unassembled WGS sequence"/>
</dbReference>
<proteinExistence type="predicted"/>
<gene>
    <name evidence="2" type="ORF">GUJ93_ZPchr0013g35112</name>
</gene>
<reference evidence="2" key="2">
    <citation type="submission" date="2021-02" db="EMBL/GenBank/DDBJ databases">
        <authorList>
            <person name="Kimball J.A."/>
            <person name="Haas M.W."/>
            <person name="Macchietto M."/>
            <person name="Kono T."/>
            <person name="Duquette J."/>
            <person name="Shao M."/>
        </authorList>
    </citation>
    <scope>NUCLEOTIDE SEQUENCE</scope>
    <source>
        <tissue evidence="2">Fresh leaf tissue</tissue>
    </source>
</reference>
<keyword evidence="3" id="KW-1185">Reference proteome</keyword>
<dbReference type="Pfam" id="PF00190">
    <property type="entry name" value="Cupin_1"/>
    <property type="match status" value="1"/>
</dbReference>
<dbReference type="OrthoDB" id="740728at2759"/>
<organism evidence="2 3">
    <name type="scientific">Zizania palustris</name>
    <name type="common">Northern wild rice</name>
    <dbReference type="NCBI Taxonomy" id="103762"/>
    <lineage>
        <taxon>Eukaryota</taxon>
        <taxon>Viridiplantae</taxon>
        <taxon>Streptophyta</taxon>
        <taxon>Embryophyta</taxon>
        <taxon>Tracheophyta</taxon>
        <taxon>Spermatophyta</taxon>
        <taxon>Magnoliopsida</taxon>
        <taxon>Liliopsida</taxon>
        <taxon>Poales</taxon>
        <taxon>Poaceae</taxon>
        <taxon>BOP clade</taxon>
        <taxon>Oryzoideae</taxon>
        <taxon>Oryzeae</taxon>
        <taxon>Zizaniinae</taxon>
        <taxon>Zizania</taxon>
    </lineage>
</organism>
<sequence length="116" mass="13389">MIQGKGYAGLSFPGCPTTHQQQFQLFDQTQSFQGQKFIDEHQKIHQLRQGDVTVLPAGVAHWFYNSGDTPVIIIYVYDVNNNANQLEPRHKWPAEVFQANPRRGFGYSLFVYFYGF</sequence>
<name>A0A8J6BUT5_ZIZPA</name>
<protein>
    <recommendedName>
        <fullName evidence="1">Cupin type-1 domain-containing protein</fullName>
    </recommendedName>
</protein>